<proteinExistence type="predicted"/>
<accession>A0A5J5IUE8</accession>
<feature type="transmembrane region" description="Helical" evidence="5">
    <location>
        <begin position="281"/>
        <end position="300"/>
    </location>
</feature>
<gene>
    <name evidence="7" type="ORF">F6B42_04595</name>
</gene>
<dbReference type="OrthoDB" id="4989419at2"/>
<feature type="transmembrane region" description="Helical" evidence="5">
    <location>
        <begin position="312"/>
        <end position="338"/>
    </location>
</feature>
<keyword evidence="3 5" id="KW-1133">Transmembrane helix</keyword>
<keyword evidence="4 5" id="KW-0472">Membrane</keyword>
<dbReference type="Proteomes" id="UP000327039">
    <property type="component" value="Unassembled WGS sequence"/>
</dbReference>
<comment type="caution">
    <text evidence="7">The sequence shown here is derived from an EMBL/GenBank/DDBJ whole genome shotgun (WGS) entry which is preliminary data.</text>
</comment>
<comment type="subcellular location">
    <subcellularLocation>
        <location evidence="1">Membrane</location>
        <topology evidence="1">Multi-pass membrane protein</topology>
    </subcellularLocation>
</comment>
<name>A0A5J5IUE8_9MICO</name>
<evidence type="ECO:0000259" key="6">
    <source>
        <dbReference type="Pfam" id="PF13515"/>
    </source>
</evidence>
<dbReference type="InterPro" id="IPR049453">
    <property type="entry name" value="Memb_transporter_dom"/>
</dbReference>
<evidence type="ECO:0000256" key="4">
    <source>
        <dbReference type="ARBA" id="ARBA00023136"/>
    </source>
</evidence>
<protein>
    <submittedName>
        <fullName evidence="7">FUSC family protein</fullName>
    </submittedName>
</protein>
<dbReference type="GO" id="GO:0016020">
    <property type="term" value="C:membrane"/>
    <property type="evidence" value="ECO:0007669"/>
    <property type="project" value="UniProtKB-SubCell"/>
</dbReference>
<evidence type="ECO:0000256" key="5">
    <source>
        <dbReference type="SAM" id="Phobius"/>
    </source>
</evidence>
<dbReference type="AlphaFoldDB" id="A0A5J5IUE8"/>
<feature type="transmembrane region" description="Helical" evidence="5">
    <location>
        <begin position="151"/>
        <end position="170"/>
    </location>
</feature>
<dbReference type="EMBL" id="VYRZ01000001">
    <property type="protein sequence ID" value="KAA9089744.1"/>
    <property type="molecule type" value="Genomic_DNA"/>
</dbReference>
<feature type="domain" description="Integral membrane bound transporter" evidence="6">
    <location>
        <begin position="269"/>
        <end position="392"/>
    </location>
</feature>
<feature type="transmembrane region" description="Helical" evidence="5">
    <location>
        <begin position="177"/>
        <end position="193"/>
    </location>
</feature>
<feature type="transmembrane region" description="Helical" evidence="5">
    <location>
        <begin position="205"/>
        <end position="226"/>
    </location>
</feature>
<feature type="transmembrane region" description="Helical" evidence="5">
    <location>
        <begin position="127"/>
        <end position="145"/>
    </location>
</feature>
<evidence type="ECO:0000256" key="2">
    <source>
        <dbReference type="ARBA" id="ARBA00022692"/>
    </source>
</evidence>
<reference evidence="8" key="1">
    <citation type="submission" date="2019-09" db="EMBL/GenBank/DDBJ databases">
        <title>Mumia zhuanghuii sp. nov. isolated from the intestinal contents of plateau pika (Ochotona curzoniae) in the Qinghai-Tibet plateau of China.</title>
        <authorList>
            <person name="Tian Z."/>
        </authorList>
    </citation>
    <scope>NUCLEOTIDE SEQUENCE [LARGE SCALE GENOMIC DNA]</scope>
    <source>
        <strain evidence="8">DSM 25564</strain>
    </source>
</reference>
<evidence type="ECO:0000256" key="1">
    <source>
        <dbReference type="ARBA" id="ARBA00004141"/>
    </source>
</evidence>
<keyword evidence="2 5" id="KW-0812">Transmembrane</keyword>
<feature type="transmembrane region" description="Helical" evidence="5">
    <location>
        <begin position="257"/>
        <end position="275"/>
    </location>
</feature>
<organism evidence="7 8">
    <name type="scientific">Microbacterium radiodurans</name>
    <dbReference type="NCBI Taxonomy" id="661398"/>
    <lineage>
        <taxon>Bacteria</taxon>
        <taxon>Bacillati</taxon>
        <taxon>Actinomycetota</taxon>
        <taxon>Actinomycetes</taxon>
        <taxon>Micrococcales</taxon>
        <taxon>Microbacteriaceae</taxon>
        <taxon>Microbacterium</taxon>
    </lineage>
</organism>
<evidence type="ECO:0000256" key="3">
    <source>
        <dbReference type="ARBA" id="ARBA00022989"/>
    </source>
</evidence>
<dbReference type="Pfam" id="PF13515">
    <property type="entry name" value="FUSC_2"/>
    <property type="match status" value="1"/>
</dbReference>
<evidence type="ECO:0000313" key="7">
    <source>
        <dbReference type="EMBL" id="KAA9089744.1"/>
    </source>
</evidence>
<sequence>MSCSASRLERSGCRWAVVDLAIGTRSERARDALATRDNGGMPADSAPEPARPVRWRREAGEIGRSLARFGPSPGPRWHLGLQAAVAMTVPVGTLSLLGHESIALLAATGAFATLYGGRLAPRERAVFVPLVAAALWLCAAAGVALALLGPVAVSLGLVVVATVVSLLMFGRSVGPPGPLFPVLIFGLSAHVIAPRAGHPSIDPLLYLGVLAGSFAFAWLVTLAPLAREAVRRRPVAAPRRLRDLFPAGHRDATTRTLVARAAAIAVVGTIAALVVDPERAYWIVGAGIAVLGVSAGRRVALSRGIHRALGTAAGAAVYLALAFVPLPGVALALVLGVLQFVIELVVVRHYALALVFITPLVLLILSAAGAGGPELAVERVVDTAVGAVLGILSGLIVLRPRR</sequence>
<feature type="transmembrane region" description="Helical" evidence="5">
    <location>
        <begin position="380"/>
        <end position="398"/>
    </location>
</feature>
<feature type="transmembrane region" description="Helical" evidence="5">
    <location>
        <begin position="350"/>
        <end position="368"/>
    </location>
</feature>
<evidence type="ECO:0000313" key="8">
    <source>
        <dbReference type="Proteomes" id="UP000327039"/>
    </source>
</evidence>
<keyword evidence="8" id="KW-1185">Reference proteome</keyword>